<evidence type="ECO:0000313" key="13">
    <source>
        <dbReference type="EMBL" id="AMM41352.1"/>
    </source>
</evidence>
<proteinExistence type="inferred from homology"/>
<evidence type="ECO:0000256" key="2">
    <source>
        <dbReference type="ARBA" id="ARBA00005065"/>
    </source>
</evidence>
<accession>A0A7U4QL35</accession>
<gene>
    <name evidence="12" type="primary">nadA</name>
    <name evidence="13" type="ORF">HS1_001556</name>
</gene>
<dbReference type="Gene3D" id="3.40.50.10800">
    <property type="entry name" value="NadA-like"/>
    <property type="match status" value="3"/>
</dbReference>
<sequence>MNKLQEEIIRLKKEKQAIILAHNYQKPEIQDIADFMGDSIELCRKAHQTRARMIVFCGVDFMAQSAVILNPDKKVLIPSKAALCPMAQMLPPDYLKFWQQRHPGVPSVLYVNTLGEAKALCDVCCTSANAVKIVEKMPEKKILFGPDSHLAAYVAKETGKEIIPVPSHGYCPVHVLFEKEDLLKLKAMHPEAILMIHPECPMEAIQMADFVGSTSQMGHFVEQTDAKTFIVGTEIGLIHRLKKENPKKEFIPANPEAICTAMKAITLEKVYMALKEERYEVNLSEKVVKAAQQSLEKMVEIVK</sequence>
<evidence type="ECO:0000256" key="8">
    <source>
        <dbReference type="ARBA" id="ARBA00023004"/>
    </source>
</evidence>
<dbReference type="FunFam" id="3.40.50.10800:FF:000001">
    <property type="entry name" value="Quinolinate synthase A"/>
    <property type="match status" value="1"/>
</dbReference>
<dbReference type="UniPathway" id="UPA00253">
    <property type="reaction ID" value="UER00327"/>
</dbReference>
<dbReference type="Proteomes" id="UP000070560">
    <property type="component" value="Chromosome"/>
</dbReference>
<dbReference type="OrthoDB" id="9801204at2"/>
<keyword evidence="5 12" id="KW-0662">Pyridine nucleotide biosynthesis</keyword>
<keyword evidence="12" id="KW-0963">Cytoplasm</keyword>
<dbReference type="Pfam" id="PF02445">
    <property type="entry name" value="NadA"/>
    <property type="match status" value="1"/>
</dbReference>
<evidence type="ECO:0000256" key="10">
    <source>
        <dbReference type="ARBA" id="ARBA00050125"/>
    </source>
</evidence>
<evidence type="ECO:0000256" key="5">
    <source>
        <dbReference type="ARBA" id="ARBA00022642"/>
    </source>
</evidence>
<keyword evidence="14" id="KW-1185">Reference proteome</keyword>
<feature type="binding site" evidence="12">
    <location>
        <position position="127"/>
    </location>
    <ligand>
        <name>iminosuccinate</name>
        <dbReference type="ChEBI" id="CHEBI:77875"/>
    </ligand>
</feature>
<evidence type="ECO:0000256" key="3">
    <source>
        <dbReference type="ARBA" id="ARBA00012669"/>
    </source>
</evidence>
<feature type="binding site" evidence="12">
    <location>
        <position position="214"/>
    </location>
    <ligand>
        <name>iminosuccinate</name>
        <dbReference type="ChEBI" id="CHEBI:77875"/>
    </ligand>
</feature>
<dbReference type="EC" id="2.5.1.72" evidence="3 12"/>
<dbReference type="NCBIfam" id="TIGR00550">
    <property type="entry name" value="nadA"/>
    <property type="match status" value="1"/>
</dbReference>
<evidence type="ECO:0000256" key="9">
    <source>
        <dbReference type="ARBA" id="ARBA00023014"/>
    </source>
</evidence>
<dbReference type="NCBIfam" id="NF006878">
    <property type="entry name" value="PRK09375.1-2"/>
    <property type="match status" value="1"/>
</dbReference>
<evidence type="ECO:0000256" key="7">
    <source>
        <dbReference type="ARBA" id="ARBA00022723"/>
    </source>
</evidence>
<dbReference type="GO" id="GO:0051539">
    <property type="term" value="F:4 iron, 4 sulfur cluster binding"/>
    <property type="evidence" value="ECO:0007669"/>
    <property type="project" value="UniProtKB-KW"/>
</dbReference>
<feature type="binding site" evidence="12">
    <location>
        <begin position="197"/>
        <end position="199"/>
    </location>
    <ligand>
        <name>iminosuccinate</name>
        <dbReference type="ChEBI" id="CHEBI:77875"/>
    </ligand>
</feature>
<dbReference type="GO" id="GO:0034628">
    <property type="term" value="P:'de novo' NAD+ biosynthetic process from L-aspartate"/>
    <property type="evidence" value="ECO:0007669"/>
    <property type="project" value="TreeGrafter"/>
</dbReference>
<evidence type="ECO:0000256" key="11">
    <source>
        <dbReference type="ARBA" id="ARBA00073059"/>
    </source>
</evidence>
<feature type="binding site" evidence="12">
    <location>
        <position position="171"/>
    </location>
    <ligand>
        <name>[4Fe-4S] cluster</name>
        <dbReference type="ChEBI" id="CHEBI:49883"/>
    </ligand>
</feature>
<evidence type="ECO:0000256" key="6">
    <source>
        <dbReference type="ARBA" id="ARBA00022679"/>
    </source>
</evidence>
<evidence type="ECO:0000256" key="1">
    <source>
        <dbReference type="ARBA" id="ARBA00003791"/>
    </source>
</evidence>
<comment type="pathway">
    <text evidence="2 12">Cofactor biosynthesis; NAD(+) biosynthesis; quinolinate from iminoaspartate: step 1/1.</text>
</comment>
<keyword evidence="9 12" id="KW-0411">Iron-sulfur</keyword>
<evidence type="ECO:0000313" key="14">
    <source>
        <dbReference type="Proteomes" id="UP000070560"/>
    </source>
</evidence>
<dbReference type="GO" id="GO:0005829">
    <property type="term" value="C:cytosol"/>
    <property type="evidence" value="ECO:0007669"/>
    <property type="project" value="TreeGrafter"/>
</dbReference>
<keyword evidence="7 12" id="KW-0479">Metal-binding</keyword>
<protein>
    <recommendedName>
        <fullName evidence="11 12">Quinolinate synthase</fullName>
        <ecNumber evidence="3 12">2.5.1.72</ecNumber>
    </recommendedName>
</protein>
<dbReference type="KEGG" id="daw:HS1_001556"/>
<feature type="binding site" evidence="12">
    <location>
        <position position="259"/>
    </location>
    <ligand>
        <name>[4Fe-4S] cluster</name>
        <dbReference type="ChEBI" id="CHEBI:49883"/>
    </ligand>
</feature>
<evidence type="ECO:0000256" key="4">
    <source>
        <dbReference type="ARBA" id="ARBA00022485"/>
    </source>
</evidence>
<keyword evidence="8 12" id="KW-0408">Iron</keyword>
<dbReference type="InterPro" id="IPR003473">
    <property type="entry name" value="NadA"/>
</dbReference>
<comment type="function">
    <text evidence="1 12">Catalyzes the condensation of iminoaspartate with dihydroxyacetone phosphate to form quinolinate.</text>
</comment>
<dbReference type="InterPro" id="IPR036094">
    <property type="entry name" value="NadA_sf"/>
</dbReference>
<feature type="binding site" evidence="12">
    <location>
        <position position="84"/>
    </location>
    <ligand>
        <name>[4Fe-4S] cluster</name>
        <dbReference type="ChEBI" id="CHEBI:49883"/>
    </ligand>
</feature>
<dbReference type="GO" id="GO:0008987">
    <property type="term" value="F:quinolinate synthetase A activity"/>
    <property type="evidence" value="ECO:0007669"/>
    <property type="project" value="UniProtKB-UniRule"/>
</dbReference>
<keyword evidence="6 12" id="KW-0808">Transferase</keyword>
<keyword evidence="4 12" id="KW-0004">4Fe-4S</keyword>
<evidence type="ECO:0000256" key="12">
    <source>
        <dbReference type="HAMAP-Rule" id="MF_00568"/>
    </source>
</evidence>
<dbReference type="EMBL" id="CP013015">
    <property type="protein sequence ID" value="AMM41352.1"/>
    <property type="molecule type" value="Genomic_DNA"/>
</dbReference>
<comment type="catalytic activity">
    <reaction evidence="10">
        <text>iminosuccinate + dihydroxyacetone phosphate = quinolinate + phosphate + 2 H2O + H(+)</text>
        <dbReference type="Rhea" id="RHEA:25888"/>
        <dbReference type="ChEBI" id="CHEBI:15377"/>
        <dbReference type="ChEBI" id="CHEBI:15378"/>
        <dbReference type="ChEBI" id="CHEBI:29959"/>
        <dbReference type="ChEBI" id="CHEBI:43474"/>
        <dbReference type="ChEBI" id="CHEBI:57642"/>
        <dbReference type="ChEBI" id="CHEBI:77875"/>
        <dbReference type="EC" id="2.5.1.72"/>
    </reaction>
    <physiologicalReaction direction="left-to-right" evidence="10">
        <dbReference type="Rhea" id="RHEA:25889"/>
    </physiologicalReaction>
</comment>
<comment type="cofactor">
    <cofactor evidence="12">
        <name>[4Fe-4S] cluster</name>
        <dbReference type="ChEBI" id="CHEBI:49883"/>
    </cofactor>
    <text evidence="12">Binds 1 [4Fe-4S] cluster per subunit.</text>
</comment>
<comment type="subcellular location">
    <subcellularLocation>
        <location evidence="12">Cytoplasm</location>
    </subcellularLocation>
</comment>
<dbReference type="RefSeq" id="WP_066063299.1">
    <property type="nucleotide sequence ID" value="NZ_CP013015.1"/>
</dbReference>
<name>A0A7U4QL35_DESA2</name>
<dbReference type="AlphaFoldDB" id="A0A7U4QL35"/>
<dbReference type="SUPFAM" id="SSF142754">
    <property type="entry name" value="NadA-like"/>
    <property type="match status" value="1"/>
</dbReference>
<dbReference type="PANTHER" id="PTHR30573:SF0">
    <property type="entry name" value="QUINOLINATE SYNTHASE, CHLOROPLASTIC"/>
    <property type="match status" value="1"/>
</dbReference>
<feature type="binding site" evidence="12">
    <location>
        <position position="22"/>
    </location>
    <ligand>
        <name>iminosuccinate</name>
        <dbReference type="ChEBI" id="CHEBI:77875"/>
    </ligand>
</feature>
<comment type="similarity">
    <text evidence="12">Belongs to the quinolinate synthase family. Type 2 subfamily.</text>
</comment>
<feature type="binding site" evidence="12">
    <location>
        <begin position="110"/>
        <end position="112"/>
    </location>
    <ligand>
        <name>iminosuccinate</name>
        <dbReference type="ChEBI" id="CHEBI:77875"/>
    </ligand>
</feature>
<organism evidence="13 14">
    <name type="scientific">Desulfofervidus auxilii</name>
    <dbReference type="NCBI Taxonomy" id="1621989"/>
    <lineage>
        <taxon>Bacteria</taxon>
        <taxon>Pseudomonadati</taxon>
        <taxon>Thermodesulfobacteriota</taxon>
        <taxon>Candidatus Desulfofervidia</taxon>
        <taxon>Candidatus Desulfofervidales</taxon>
        <taxon>Candidatus Desulfofervidaceae</taxon>
        <taxon>Candidatus Desulfofervidus</taxon>
    </lineage>
</organism>
<feature type="binding site" evidence="12">
    <location>
        <position position="39"/>
    </location>
    <ligand>
        <name>iminosuccinate</name>
        <dbReference type="ChEBI" id="CHEBI:77875"/>
    </ligand>
</feature>
<reference evidence="13 14" key="1">
    <citation type="submission" date="2015-10" db="EMBL/GenBank/DDBJ databases">
        <title>Candidatus Desulfofervidus auxilii, a hydrogenotrophic sulfate-reducing bacterium involved in the thermophilic anaerobic oxidation of methane.</title>
        <authorList>
            <person name="Krukenberg V."/>
            <person name="Richter M."/>
            <person name="Wegener G."/>
        </authorList>
    </citation>
    <scope>NUCLEOTIDE SEQUENCE [LARGE SCALE GENOMIC DNA]</scope>
    <source>
        <strain evidence="13 14">HS1</strain>
    </source>
</reference>
<dbReference type="PANTHER" id="PTHR30573">
    <property type="entry name" value="QUINOLINATE SYNTHETASE A"/>
    <property type="match status" value="1"/>
</dbReference>
<dbReference type="HAMAP" id="MF_00568">
    <property type="entry name" value="NadA_type2"/>
    <property type="match status" value="1"/>
</dbReference>
<dbReference type="GO" id="GO:0046872">
    <property type="term" value="F:metal ion binding"/>
    <property type="evidence" value="ECO:0007669"/>
    <property type="project" value="UniProtKB-KW"/>
</dbReference>
<dbReference type="InterPro" id="IPR023066">
    <property type="entry name" value="Quinolinate_synth_type2"/>
</dbReference>